<dbReference type="PROSITE" id="PS50893">
    <property type="entry name" value="ABC_TRANSPORTER_2"/>
    <property type="match status" value="2"/>
</dbReference>
<dbReference type="PATRIC" id="fig|453.4.peg.2620"/>
<dbReference type="FunFam" id="3.40.50.300:FF:000011">
    <property type="entry name" value="Putative ABC transporter ATP-binding component"/>
    <property type="match status" value="1"/>
</dbReference>
<keyword evidence="1" id="KW-0677">Repeat</keyword>
<keyword evidence="9" id="KW-1185">Reference proteome</keyword>
<dbReference type="Pfam" id="PF00005">
    <property type="entry name" value="ABC_tran"/>
    <property type="match status" value="2"/>
</dbReference>
<dbReference type="InterPro" id="IPR003593">
    <property type="entry name" value="AAA+_ATPase"/>
</dbReference>
<dbReference type="GO" id="GO:0016887">
    <property type="term" value="F:ATP hydrolysis activity"/>
    <property type="evidence" value="ECO:0007669"/>
    <property type="project" value="InterPro"/>
</dbReference>
<evidence type="ECO:0000313" key="7">
    <source>
        <dbReference type="EMBL" id="KTC96032.1"/>
    </source>
</evidence>
<dbReference type="AlphaFoldDB" id="A0A0W0TKE3"/>
<dbReference type="InterPro" id="IPR017871">
    <property type="entry name" value="ABC_transporter-like_CS"/>
</dbReference>
<protein>
    <recommendedName>
        <fullName evidence="5">Probable ATP-binding protein YbiT</fullName>
    </recommendedName>
</protein>
<dbReference type="EMBL" id="LNYB01000082">
    <property type="protein sequence ID" value="KTC96032.1"/>
    <property type="molecule type" value="Genomic_DNA"/>
</dbReference>
<dbReference type="Pfam" id="PF12848">
    <property type="entry name" value="ABC_tran_Xtn"/>
    <property type="match status" value="1"/>
</dbReference>
<dbReference type="InterPro" id="IPR003439">
    <property type="entry name" value="ABC_transporter-like_ATP-bd"/>
</dbReference>
<dbReference type="Proteomes" id="UP000251942">
    <property type="component" value="Unassembled WGS sequence"/>
</dbReference>
<dbReference type="Gene3D" id="3.40.50.300">
    <property type="entry name" value="P-loop containing nucleotide triphosphate hydrolases"/>
    <property type="match status" value="2"/>
</dbReference>
<reference evidence="7 9" key="1">
    <citation type="submission" date="2015-11" db="EMBL/GenBank/DDBJ databases">
        <title>Genomic analysis of 38 Legionella species identifies large and diverse effector repertoires.</title>
        <authorList>
            <person name="Burstein D."/>
            <person name="Amaro F."/>
            <person name="Zusman T."/>
            <person name="Lifshitz Z."/>
            <person name="Cohen O."/>
            <person name="Gilbert J.A."/>
            <person name="Pupko T."/>
            <person name="Shuman H.A."/>
            <person name="Segal G."/>
        </authorList>
    </citation>
    <scope>NUCLEOTIDE SEQUENCE [LARGE SCALE GENOMIC DNA]</scope>
    <source>
        <strain evidence="7 9">WO-44C</strain>
    </source>
</reference>
<evidence type="ECO:0000256" key="5">
    <source>
        <dbReference type="ARBA" id="ARBA00074044"/>
    </source>
</evidence>
<reference evidence="8 10" key="2">
    <citation type="submission" date="2018-06" db="EMBL/GenBank/DDBJ databases">
        <authorList>
            <consortium name="Pathogen Informatics"/>
            <person name="Doyle S."/>
        </authorList>
    </citation>
    <scope>NUCLEOTIDE SEQUENCE [LARGE SCALE GENOMIC DNA]</scope>
    <source>
        <strain evidence="8 10">NCTC12022</strain>
    </source>
</reference>
<evidence type="ECO:0000313" key="8">
    <source>
        <dbReference type="EMBL" id="SPX60206.1"/>
    </source>
</evidence>
<feature type="domain" description="ABC transporter" evidence="6">
    <location>
        <begin position="2"/>
        <end position="253"/>
    </location>
</feature>
<dbReference type="FunFam" id="3.40.50.300:FF:000070">
    <property type="entry name" value="Putative ABC transporter ATP-binding component"/>
    <property type="match status" value="1"/>
</dbReference>
<accession>A0A0W0TKE3</accession>
<dbReference type="InterPro" id="IPR027417">
    <property type="entry name" value="P-loop_NTPase"/>
</dbReference>
<evidence type="ECO:0000313" key="10">
    <source>
        <dbReference type="Proteomes" id="UP000251942"/>
    </source>
</evidence>
<feature type="domain" description="ABC transporter" evidence="6">
    <location>
        <begin position="321"/>
        <end position="534"/>
    </location>
</feature>
<dbReference type="STRING" id="453.Lfee_2394"/>
<sequence>MLDVRNISMDFGKKSLFQEVDLILLPSQRYGVVGANGTGKSTFLKILAGEETSTQGTVEKAKNLNIGILKQDHFRYENDRLIDVVIRGNSVLWEALEEKDKLYSQEDFTEQDGYRLSELEEIVMHQGGYEAESTARNLLLGLGIAEKFHYGPLSALSGGYKLRVLLAQVLYQKPDIMLLDEPTNHLDILSIAWLEQFLKTNFKGLLIFISHDRGFLNNVSTNILDIDYDTILDYPGNYDKFCLTKEERLILKQSELKNQEKKIEALQGFVDRFGAKASKASQAASRQKMIDRIELVEIKDSNIFKPYFNFQQKNPSGKIVLVVEDLHKKFDEKVLLKKVSFNISRGDKCAIIGPNGIGKSTLLKILLNELKSDQGHFEWNETAKIGYFAQDYHNQLATEQTILQWMESHIAAPEQEIRKVLGQVLFRGSDVDKKIAMLSGGESARLILAKLILEKNNVLIFDEPTNHLDLESIDALSEAIQAFPGAVLFVSHNRYFIDRISTRVLVLTEQYGVQNYLGNYHDYLEQFGKDYLTTA</sequence>
<name>A0A0W0TKE3_9GAMM</name>
<evidence type="ECO:0000259" key="6">
    <source>
        <dbReference type="PROSITE" id="PS50893"/>
    </source>
</evidence>
<dbReference type="SUPFAM" id="SSF52540">
    <property type="entry name" value="P-loop containing nucleoside triphosphate hydrolases"/>
    <property type="match status" value="2"/>
</dbReference>
<dbReference type="PROSITE" id="PS00211">
    <property type="entry name" value="ABC_TRANSPORTER_1"/>
    <property type="match status" value="1"/>
</dbReference>
<dbReference type="GO" id="GO:0005524">
    <property type="term" value="F:ATP binding"/>
    <property type="evidence" value="ECO:0007669"/>
    <property type="project" value="UniProtKB-KW"/>
</dbReference>
<dbReference type="EMBL" id="UASS01000007">
    <property type="protein sequence ID" value="SPX60206.1"/>
    <property type="molecule type" value="Genomic_DNA"/>
</dbReference>
<dbReference type="PANTHER" id="PTHR42855">
    <property type="entry name" value="ABC TRANSPORTER ATP-BINDING SUBUNIT"/>
    <property type="match status" value="1"/>
</dbReference>
<gene>
    <name evidence="7" type="primary">yheS_2</name>
    <name evidence="8" type="synonym">ybiT</name>
    <name evidence="7" type="ORF">Lfee_2394</name>
    <name evidence="8" type="ORF">NCTC12022_00922</name>
</gene>
<dbReference type="Proteomes" id="UP000054698">
    <property type="component" value="Unassembled WGS sequence"/>
</dbReference>
<dbReference type="RefSeq" id="WP_058447130.1">
    <property type="nucleotide sequence ID" value="NZ_CAAAHT010000019.1"/>
</dbReference>
<evidence type="ECO:0000256" key="1">
    <source>
        <dbReference type="ARBA" id="ARBA00022737"/>
    </source>
</evidence>
<dbReference type="PANTHER" id="PTHR42855:SF2">
    <property type="entry name" value="DRUG RESISTANCE ABC TRANSPORTER,ATP-BINDING PROTEIN"/>
    <property type="match status" value="1"/>
</dbReference>
<dbReference type="SMART" id="SM00382">
    <property type="entry name" value="AAA"/>
    <property type="match status" value="2"/>
</dbReference>
<evidence type="ECO:0000256" key="3">
    <source>
        <dbReference type="ARBA" id="ARBA00022840"/>
    </source>
</evidence>
<dbReference type="CDD" id="cd03221">
    <property type="entry name" value="ABCF_EF-3"/>
    <property type="match status" value="2"/>
</dbReference>
<comment type="similarity">
    <text evidence="4">Belongs to the ABC transporter superfamily. ABCF family. YbiT subfamily.</text>
</comment>
<dbReference type="InterPro" id="IPR032781">
    <property type="entry name" value="ABC_tran_Xtn"/>
</dbReference>
<evidence type="ECO:0000256" key="4">
    <source>
        <dbReference type="ARBA" id="ARBA00061551"/>
    </source>
</evidence>
<keyword evidence="3 7" id="KW-0067">ATP-binding</keyword>
<proteinExistence type="inferred from homology"/>
<dbReference type="InterPro" id="IPR051309">
    <property type="entry name" value="ABCF_ATPase"/>
</dbReference>
<keyword evidence="2" id="KW-0547">Nucleotide-binding</keyword>
<evidence type="ECO:0000313" key="9">
    <source>
        <dbReference type="Proteomes" id="UP000054698"/>
    </source>
</evidence>
<dbReference type="OrthoDB" id="9808609at2"/>
<organism evidence="7 9">
    <name type="scientific">Legionella feeleii</name>
    <dbReference type="NCBI Taxonomy" id="453"/>
    <lineage>
        <taxon>Bacteria</taxon>
        <taxon>Pseudomonadati</taxon>
        <taxon>Pseudomonadota</taxon>
        <taxon>Gammaproteobacteria</taxon>
        <taxon>Legionellales</taxon>
        <taxon>Legionellaceae</taxon>
        <taxon>Legionella</taxon>
    </lineage>
</organism>
<evidence type="ECO:0000256" key="2">
    <source>
        <dbReference type="ARBA" id="ARBA00022741"/>
    </source>
</evidence>